<protein>
    <submittedName>
        <fullName evidence="2">Uncharacterized protein</fullName>
    </submittedName>
</protein>
<dbReference type="AlphaFoldDB" id="A0A0A8Y408"/>
<name>A0A0A8Y408_ARUDO</name>
<reference evidence="2" key="1">
    <citation type="submission" date="2014-09" db="EMBL/GenBank/DDBJ databases">
        <authorList>
            <person name="Magalhaes I.L.F."/>
            <person name="Oliveira U."/>
            <person name="Santos F.R."/>
            <person name="Vidigal T.H.D.A."/>
            <person name="Brescovit A.D."/>
            <person name="Santos A.J."/>
        </authorList>
    </citation>
    <scope>NUCLEOTIDE SEQUENCE</scope>
    <source>
        <tissue evidence="2">Shoot tissue taken approximately 20 cm above the soil surface</tissue>
    </source>
</reference>
<organism evidence="2">
    <name type="scientific">Arundo donax</name>
    <name type="common">Giant reed</name>
    <name type="synonym">Donax arundinaceus</name>
    <dbReference type="NCBI Taxonomy" id="35708"/>
    <lineage>
        <taxon>Eukaryota</taxon>
        <taxon>Viridiplantae</taxon>
        <taxon>Streptophyta</taxon>
        <taxon>Embryophyta</taxon>
        <taxon>Tracheophyta</taxon>
        <taxon>Spermatophyta</taxon>
        <taxon>Magnoliopsida</taxon>
        <taxon>Liliopsida</taxon>
        <taxon>Poales</taxon>
        <taxon>Poaceae</taxon>
        <taxon>PACMAD clade</taxon>
        <taxon>Arundinoideae</taxon>
        <taxon>Arundineae</taxon>
        <taxon>Arundo</taxon>
    </lineage>
</organism>
<feature type="compositionally biased region" description="Basic and acidic residues" evidence="1">
    <location>
        <begin position="1"/>
        <end position="12"/>
    </location>
</feature>
<proteinExistence type="predicted"/>
<sequence>MENPHYSHDDHVMGLVKARKRKEEERTRHEKILNHTHVAASATPPIGLVPMLQQIISFFQGNLQVYAQIRIQGT</sequence>
<evidence type="ECO:0000313" key="2">
    <source>
        <dbReference type="EMBL" id="JAD20045.1"/>
    </source>
</evidence>
<evidence type="ECO:0000256" key="1">
    <source>
        <dbReference type="SAM" id="MobiDB-lite"/>
    </source>
</evidence>
<feature type="region of interest" description="Disordered" evidence="1">
    <location>
        <begin position="1"/>
        <end position="23"/>
    </location>
</feature>
<accession>A0A0A8Y408</accession>
<dbReference type="EMBL" id="GBRH01277850">
    <property type="protein sequence ID" value="JAD20045.1"/>
    <property type="molecule type" value="Transcribed_RNA"/>
</dbReference>
<reference evidence="2" key="2">
    <citation type="journal article" date="2015" name="Data Brief">
        <title>Shoot transcriptome of the giant reed, Arundo donax.</title>
        <authorList>
            <person name="Barrero R.A."/>
            <person name="Guerrero F.D."/>
            <person name="Moolhuijzen P."/>
            <person name="Goolsby J.A."/>
            <person name="Tidwell J."/>
            <person name="Bellgard S.E."/>
            <person name="Bellgard M.I."/>
        </authorList>
    </citation>
    <scope>NUCLEOTIDE SEQUENCE</scope>
    <source>
        <tissue evidence="2">Shoot tissue taken approximately 20 cm above the soil surface</tissue>
    </source>
</reference>